<dbReference type="InterPro" id="IPR011060">
    <property type="entry name" value="RibuloseP-bd_barrel"/>
</dbReference>
<dbReference type="Gene3D" id="3.20.20.70">
    <property type="entry name" value="Aldolase class I"/>
    <property type="match status" value="1"/>
</dbReference>
<protein>
    <submittedName>
        <fullName evidence="1">Uncharacterized protein</fullName>
    </submittedName>
</protein>
<dbReference type="SUPFAM" id="SSF51366">
    <property type="entry name" value="Ribulose-phoshate binding barrel"/>
    <property type="match status" value="1"/>
</dbReference>
<dbReference type="EMBL" id="GL193523">
    <property type="protein sequence ID" value="EFB22010.1"/>
    <property type="molecule type" value="Genomic_DNA"/>
</dbReference>
<dbReference type="InterPro" id="IPR013785">
    <property type="entry name" value="Aldolase_TIM"/>
</dbReference>
<dbReference type="AlphaFoldDB" id="D2HW52"/>
<proteinExistence type="predicted"/>
<accession>D2HW52</accession>
<dbReference type="InParanoid" id="D2HW52"/>
<evidence type="ECO:0000313" key="1">
    <source>
        <dbReference type="EMBL" id="EFB22010.1"/>
    </source>
</evidence>
<organism evidence="1">
    <name type="scientific">Ailuropoda melanoleuca</name>
    <name type="common">Giant panda</name>
    <dbReference type="NCBI Taxonomy" id="9646"/>
    <lineage>
        <taxon>Eukaryota</taxon>
        <taxon>Metazoa</taxon>
        <taxon>Chordata</taxon>
        <taxon>Craniata</taxon>
        <taxon>Vertebrata</taxon>
        <taxon>Euteleostomi</taxon>
        <taxon>Mammalia</taxon>
        <taxon>Eutheria</taxon>
        <taxon>Laurasiatheria</taxon>
        <taxon>Carnivora</taxon>
        <taxon>Caniformia</taxon>
        <taxon>Ursidae</taxon>
        <taxon>Ailuropoda</taxon>
    </lineage>
</organism>
<name>D2HW52_AILME</name>
<reference evidence="1" key="1">
    <citation type="journal article" date="2010" name="Nature">
        <title>The sequence and de novo assembly of the giant panda genome.</title>
        <authorList>
            <person name="Li R."/>
            <person name="Fan W."/>
            <person name="Tian G."/>
            <person name="Zhu H."/>
            <person name="He L."/>
            <person name="Cai J."/>
            <person name="Huang Q."/>
            <person name="Cai Q."/>
            <person name="Li B."/>
            <person name="Bai Y."/>
            <person name="Zhang Z."/>
            <person name="Zhang Y."/>
            <person name="Wang W."/>
            <person name="Li J."/>
            <person name="Wei F."/>
            <person name="Li H."/>
            <person name="Jian M."/>
            <person name="Li J."/>
            <person name="Zhang Z."/>
            <person name="Nielsen R."/>
            <person name="Li D."/>
            <person name="Gu W."/>
            <person name="Yang Z."/>
            <person name="Xuan Z."/>
            <person name="Ryder O.A."/>
            <person name="Leung F.C."/>
            <person name="Zhou Y."/>
            <person name="Cao J."/>
            <person name="Sun X."/>
            <person name="Fu Y."/>
            <person name="Fang X."/>
            <person name="Guo X."/>
            <person name="Wang B."/>
            <person name="Hou R."/>
            <person name="Shen F."/>
            <person name="Mu B."/>
            <person name="Ni P."/>
            <person name="Lin R."/>
            <person name="Qian W."/>
            <person name="Wang G."/>
            <person name="Yu C."/>
            <person name="Nie W."/>
            <person name="Wang J."/>
            <person name="Wu Z."/>
            <person name="Liang H."/>
            <person name="Min J."/>
            <person name="Wu Q."/>
            <person name="Cheng S."/>
            <person name="Ruan J."/>
            <person name="Wang M."/>
            <person name="Shi Z."/>
            <person name="Wen M."/>
            <person name="Liu B."/>
            <person name="Ren X."/>
            <person name="Zheng H."/>
            <person name="Dong D."/>
            <person name="Cook K."/>
            <person name="Shan G."/>
            <person name="Zhang H."/>
            <person name="Kosiol C."/>
            <person name="Xie X."/>
            <person name="Lu Z."/>
            <person name="Zheng H."/>
            <person name="Li Y."/>
            <person name="Steiner C.C."/>
            <person name="Lam T.T."/>
            <person name="Lin S."/>
            <person name="Zhang Q."/>
            <person name="Li G."/>
            <person name="Tian J."/>
            <person name="Gong T."/>
            <person name="Liu H."/>
            <person name="Zhang D."/>
            <person name="Fang L."/>
            <person name="Ye C."/>
            <person name="Zhang J."/>
            <person name="Hu W."/>
            <person name="Xu A."/>
            <person name="Ren Y."/>
            <person name="Zhang G."/>
            <person name="Bruford M.W."/>
            <person name="Li Q."/>
            <person name="Ma L."/>
            <person name="Guo Y."/>
            <person name="An N."/>
            <person name="Hu Y."/>
            <person name="Zheng Y."/>
            <person name="Shi Y."/>
            <person name="Li Z."/>
            <person name="Liu Q."/>
            <person name="Chen Y."/>
            <person name="Zhao J."/>
            <person name="Qu N."/>
            <person name="Zhao S."/>
            <person name="Tian F."/>
            <person name="Wang X."/>
            <person name="Wang H."/>
            <person name="Xu L."/>
            <person name="Liu X."/>
            <person name="Vinar T."/>
            <person name="Wang Y."/>
            <person name="Lam T.W."/>
            <person name="Yiu S.M."/>
            <person name="Liu S."/>
            <person name="Zhang H."/>
            <person name="Li D."/>
            <person name="Huang Y."/>
            <person name="Wang X."/>
            <person name="Yang G."/>
            <person name="Jiang Z."/>
            <person name="Wang J."/>
            <person name="Qin N."/>
            <person name="Li L."/>
            <person name="Li J."/>
            <person name="Bolund L."/>
            <person name="Kristiansen K."/>
            <person name="Wong G.K."/>
            <person name="Olson M."/>
            <person name="Zhang X."/>
            <person name="Li S."/>
            <person name="Yang H."/>
            <person name="Wang J."/>
            <person name="Wang J."/>
        </authorList>
    </citation>
    <scope>NUCLEOTIDE SEQUENCE [LARGE SCALE GENOMIC DNA]</scope>
</reference>
<gene>
    <name evidence="1" type="ORF">PANDA_016670</name>
</gene>
<sequence>MRNLCVETQERDTLFSRFTNVDDVTLVVCGHALPSSLRGEVLTEPPSGPFPPIPTCEQKPNPLGVRNQTSSSKSLLLLPLPHSGLTAHLPDTGVKQMVFKPPFQILQLPCLALLWVAQEDIKHKLEIGKDQQKPQREGAQMAPKPQKRLATLWYQVDDCVKPCAPQAGANMIVSGSAIMRSDDPRSVINLLRNVCSEAAQKRSLDR</sequence>